<dbReference type="AlphaFoldDB" id="A0A9X1SX51"/>
<evidence type="ECO:0000256" key="1">
    <source>
        <dbReference type="ARBA" id="ARBA00022741"/>
    </source>
</evidence>
<organism evidence="4 5">
    <name type="scientific">Kineosporia babensis</name>
    <dbReference type="NCBI Taxonomy" id="499548"/>
    <lineage>
        <taxon>Bacteria</taxon>
        <taxon>Bacillati</taxon>
        <taxon>Actinomycetota</taxon>
        <taxon>Actinomycetes</taxon>
        <taxon>Kineosporiales</taxon>
        <taxon>Kineosporiaceae</taxon>
        <taxon>Kineosporia</taxon>
    </lineage>
</organism>
<evidence type="ECO:0000256" key="2">
    <source>
        <dbReference type="ARBA" id="ARBA00022840"/>
    </source>
</evidence>
<dbReference type="GO" id="GO:0005737">
    <property type="term" value="C:cytoplasm"/>
    <property type="evidence" value="ECO:0007669"/>
    <property type="project" value="TreeGrafter"/>
</dbReference>
<dbReference type="Pfam" id="PF00196">
    <property type="entry name" value="GerE"/>
    <property type="match status" value="1"/>
</dbReference>
<keyword evidence="1" id="KW-0547">Nucleotide-binding</keyword>
<name>A0A9X1SX51_9ACTN</name>
<evidence type="ECO:0000313" key="4">
    <source>
        <dbReference type="EMBL" id="MCD5314785.1"/>
    </source>
</evidence>
<sequence>MTVERLVGREEILQRILALHQESALSGGTILLIGEAGIGKTLLLQHAAMRTIETGGCVLRVEGAEFEADVSYSALNQLFLPLLDEIAELTATHAEALRVALGFGTGPAPDRLLVSNAALLLLRRVAADGPLLILVDDLPWVDRASALVLGFVARRLAGSRIGFVAASRTGLGSFFDDSGLPRLDLGPLSFEDAENLIKQHFPEMAVNVRQRLLSESRGNPLALVEFPNALSDQQRQAQIGLPAVLPLTERLRSLFASRVDDLPADCRRLLLLAALDRSGGSATLRSAGGELAALAPAERDRLVYAGQSIEFRHPLIRSAVVEGSTISERRTAHRRLADALVDQPDRRAWHLGEASTGPDEEVAGLLEEAAGRAQRRGDATGAVSSLARAADLSPEPADRGRRLAQAAYLGADSVGEMLGATHLLDRARRSSPDVGASLPAAAATAMLLINDDGDVLTAYQLLMSAVEMNGAENDSALSEALYTLLLLSWYSGREEVWARVFAVIDELKPEPPQVLAIARHTFPDPARTGQKAAAELDALLADPPVEPVDSDLMQLGTASVYLDRLAGLRERNWKVVRAGRQGRVPARRRIAALTHLGHDSFHAGRWAELEQLAAEGSRLCDEYGYRFFVWHFRYLSSMHAAATGEHEASQELTDTMNRWAVRRNALGVRWFAAHPRTLNHLGQGDYEAAYREATVFSSPGTIASHVPQALWIALDLVEAAWRSGRHEEARSHAAAMRTSDLAGLSSRLALHVATARAWVATDEEVRRRFDEALALPGISAWPFDLARSRLAYGERLRRLKRTAEARAQLASAESIFERLGARPWLERTQSELRATGFHRPRAVLGPRLTPKEREIADLAGAGLTNKQIGERLYLSHRTVSTHLYQIFPKLGISSRAALRDALNGWDREEPV</sequence>
<dbReference type="RefSeq" id="WP_231447589.1">
    <property type="nucleotide sequence ID" value="NZ_JAJOMB010000018.1"/>
</dbReference>
<dbReference type="Pfam" id="PF13191">
    <property type="entry name" value="AAA_16"/>
    <property type="match status" value="1"/>
</dbReference>
<keyword evidence="5" id="KW-1185">Reference proteome</keyword>
<dbReference type="PROSITE" id="PS50043">
    <property type="entry name" value="HTH_LUXR_2"/>
    <property type="match status" value="1"/>
</dbReference>
<dbReference type="PRINTS" id="PR00038">
    <property type="entry name" value="HTHLUXR"/>
</dbReference>
<feature type="domain" description="HTH luxR-type" evidence="3">
    <location>
        <begin position="841"/>
        <end position="906"/>
    </location>
</feature>
<protein>
    <submittedName>
        <fullName evidence="4">AAA family ATPase</fullName>
    </submittedName>
</protein>
<reference evidence="4" key="1">
    <citation type="submission" date="2021-11" db="EMBL/GenBank/DDBJ databases">
        <title>Streptomyces corallinus and Kineosporia corallina sp. nov., two new coral-derived marine actinobacteria.</title>
        <authorList>
            <person name="Buangrab K."/>
            <person name="Sutthacheep M."/>
            <person name="Yeemin T."/>
            <person name="Harunari E."/>
            <person name="Igarashi Y."/>
            <person name="Sripreechasak P."/>
            <person name="Kanchanasin P."/>
            <person name="Tanasupawat S."/>
            <person name="Phongsopitanun W."/>
        </authorList>
    </citation>
    <scope>NUCLEOTIDE SEQUENCE</scope>
    <source>
        <strain evidence="4">JCM 31032</strain>
    </source>
</reference>
<comment type="caution">
    <text evidence="4">The sequence shown here is derived from an EMBL/GenBank/DDBJ whole genome shotgun (WGS) entry which is preliminary data.</text>
</comment>
<dbReference type="GO" id="GO:0003677">
    <property type="term" value="F:DNA binding"/>
    <property type="evidence" value="ECO:0007669"/>
    <property type="project" value="InterPro"/>
</dbReference>
<dbReference type="EMBL" id="JAJOMB010000018">
    <property type="protein sequence ID" value="MCD5314785.1"/>
    <property type="molecule type" value="Genomic_DNA"/>
</dbReference>
<dbReference type="InterPro" id="IPR016032">
    <property type="entry name" value="Sig_transdc_resp-reg_C-effctor"/>
</dbReference>
<keyword evidence="2" id="KW-0067">ATP-binding</keyword>
<dbReference type="GO" id="GO:0006355">
    <property type="term" value="P:regulation of DNA-templated transcription"/>
    <property type="evidence" value="ECO:0007669"/>
    <property type="project" value="InterPro"/>
</dbReference>
<dbReference type="SUPFAM" id="SSF46894">
    <property type="entry name" value="C-terminal effector domain of the bipartite response regulators"/>
    <property type="match status" value="1"/>
</dbReference>
<dbReference type="Gene3D" id="1.10.10.10">
    <property type="entry name" value="Winged helix-like DNA-binding domain superfamily/Winged helix DNA-binding domain"/>
    <property type="match status" value="1"/>
</dbReference>
<dbReference type="SUPFAM" id="SSF52540">
    <property type="entry name" value="P-loop containing nucleoside triphosphate hydrolases"/>
    <property type="match status" value="1"/>
</dbReference>
<accession>A0A9X1SX51</accession>
<dbReference type="Proteomes" id="UP001138997">
    <property type="component" value="Unassembled WGS sequence"/>
</dbReference>
<dbReference type="Gene3D" id="3.40.50.300">
    <property type="entry name" value="P-loop containing nucleotide triphosphate hydrolases"/>
    <property type="match status" value="1"/>
</dbReference>
<dbReference type="PANTHER" id="PTHR16305:SF35">
    <property type="entry name" value="TRANSCRIPTIONAL ACTIVATOR DOMAIN"/>
    <property type="match status" value="1"/>
</dbReference>
<dbReference type="InterPro" id="IPR027417">
    <property type="entry name" value="P-loop_NTPase"/>
</dbReference>
<dbReference type="CDD" id="cd06170">
    <property type="entry name" value="LuxR_C_like"/>
    <property type="match status" value="1"/>
</dbReference>
<dbReference type="InterPro" id="IPR036388">
    <property type="entry name" value="WH-like_DNA-bd_sf"/>
</dbReference>
<dbReference type="InterPro" id="IPR000792">
    <property type="entry name" value="Tscrpt_reg_LuxR_C"/>
</dbReference>
<evidence type="ECO:0000313" key="5">
    <source>
        <dbReference type="Proteomes" id="UP001138997"/>
    </source>
</evidence>
<dbReference type="InterPro" id="IPR041664">
    <property type="entry name" value="AAA_16"/>
</dbReference>
<gene>
    <name evidence="4" type="ORF">LR394_28175</name>
</gene>
<dbReference type="PANTHER" id="PTHR16305">
    <property type="entry name" value="TESTICULAR SOLUBLE ADENYLYL CYCLASE"/>
    <property type="match status" value="1"/>
</dbReference>
<dbReference type="SMART" id="SM00421">
    <property type="entry name" value="HTH_LUXR"/>
    <property type="match status" value="1"/>
</dbReference>
<dbReference type="GO" id="GO:0004016">
    <property type="term" value="F:adenylate cyclase activity"/>
    <property type="evidence" value="ECO:0007669"/>
    <property type="project" value="TreeGrafter"/>
</dbReference>
<proteinExistence type="predicted"/>
<dbReference type="GO" id="GO:0005524">
    <property type="term" value="F:ATP binding"/>
    <property type="evidence" value="ECO:0007669"/>
    <property type="project" value="UniProtKB-KW"/>
</dbReference>
<evidence type="ECO:0000259" key="3">
    <source>
        <dbReference type="PROSITE" id="PS50043"/>
    </source>
</evidence>